<protein>
    <recommendedName>
        <fullName evidence="6">Phosphatidylglycerol lysyltransferase</fullName>
        <ecNumber evidence="6">2.3.2.3</ecNumber>
    </recommendedName>
    <alternativeName>
        <fullName evidence="6">Lysylphosphatidylglycerol synthase</fullName>
    </alternativeName>
</protein>
<dbReference type="PANTHER" id="PTHR37693">
    <property type="entry name" value="PHOSPHATIDYLGLYCEROL LYSYLTRANSFERASE"/>
    <property type="match status" value="1"/>
</dbReference>
<feature type="transmembrane region" description="Helical" evidence="6">
    <location>
        <begin position="42"/>
        <end position="60"/>
    </location>
</feature>
<feature type="transmembrane region" description="Helical" evidence="6">
    <location>
        <begin position="122"/>
        <end position="139"/>
    </location>
</feature>
<evidence type="ECO:0000256" key="2">
    <source>
        <dbReference type="ARBA" id="ARBA00022475"/>
    </source>
</evidence>
<keyword evidence="8" id="KW-1185">Reference proteome</keyword>
<gene>
    <name evidence="6" type="primary">mprF</name>
    <name evidence="7" type="ORF">KQI42_03760</name>
</gene>
<feature type="transmembrane region" description="Helical" evidence="6">
    <location>
        <begin position="5"/>
        <end position="22"/>
    </location>
</feature>
<dbReference type="RefSeq" id="WP_216516874.1">
    <property type="nucleotide sequence ID" value="NZ_JAHLPM010000002.1"/>
</dbReference>
<evidence type="ECO:0000256" key="6">
    <source>
        <dbReference type="RuleBase" id="RU363042"/>
    </source>
</evidence>
<sequence length="340" mass="38937">MKKAINYIVLITLIGVTTWVLINNNDLAKLPELIEDTNKNYLTLAFLGMVLFWICDAYIINKMKKILNIEDNFFQSLKSTMIGQYYSSITPFAAGGEPAQIYSLVYKGVSGGTATSLFINKFLIYQLIVTFYCIFMFIFKFEFLYNETKLALSFVITGCILNFLGLLIIIGLFLNEKLIKGIFNKLFKIGYKIKLVKDIEKAEKSLDNSLKDYMESINIIKNNKKAAVELALATVLQLTFYFSITYFVYLAVGLRKVSYFNIVALQSLHYMAVSFMPTPGTVGASEGGFYMLFNTIFPKYTLAYAIILWRIIDYYFRLILSGMVTLVDYIYRKIKKASIQ</sequence>
<comment type="subcellular location">
    <subcellularLocation>
        <location evidence="1 6">Cell membrane</location>
        <topology evidence="1 6">Multi-pass membrane protein</topology>
    </subcellularLocation>
</comment>
<keyword evidence="5 6" id="KW-0472">Membrane</keyword>
<reference evidence="7 8" key="1">
    <citation type="submission" date="2021-06" db="EMBL/GenBank/DDBJ databases">
        <authorList>
            <person name="Sun Q."/>
            <person name="Li D."/>
        </authorList>
    </citation>
    <scope>NUCLEOTIDE SEQUENCE [LARGE SCALE GENOMIC DNA]</scope>
    <source>
        <strain evidence="7 8">MSJ-40</strain>
    </source>
</reference>
<keyword evidence="2" id="KW-1003">Cell membrane</keyword>
<evidence type="ECO:0000256" key="5">
    <source>
        <dbReference type="ARBA" id="ARBA00023136"/>
    </source>
</evidence>
<name>A0ABS6E2R2_9FIRM</name>
<dbReference type="Pfam" id="PF03706">
    <property type="entry name" value="LPG_synthase_TM"/>
    <property type="match status" value="1"/>
</dbReference>
<feature type="transmembrane region" description="Helical" evidence="6">
    <location>
        <begin position="230"/>
        <end position="252"/>
    </location>
</feature>
<keyword evidence="6" id="KW-0808">Transferase</keyword>
<evidence type="ECO:0000256" key="4">
    <source>
        <dbReference type="ARBA" id="ARBA00022989"/>
    </source>
</evidence>
<organism evidence="7 8">
    <name type="scientific">Tissierella simiarum</name>
    <dbReference type="NCBI Taxonomy" id="2841534"/>
    <lineage>
        <taxon>Bacteria</taxon>
        <taxon>Bacillati</taxon>
        <taxon>Bacillota</taxon>
        <taxon>Tissierellia</taxon>
        <taxon>Tissierellales</taxon>
        <taxon>Tissierellaceae</taxon>
        <taxon>Tissierella</taxon>
    </lineage>
</organism>
<accession>A0ABS6E2R2</accession>
<keyword evidence="3 6" id="KW-0812">Transmembrane</keyword>
<feature type="transmembrane region" description="Helical" evidence="6">
    <location>
        <begin position="288"/>
        <end position="308"/>
    </location>
</feature>
<keyword evidence="4 6" id="KW-1133">Transmembrane helix</keyword>
<dbReference type="EC" id="2.3.2.3" evidence="6"/>
<evidence type="ECO:0000313" key="7">
    <source>
        <dbReference type="EMBL" id="MBU5437111.1"/>
    </source>
</evidence>
<dbReference type="EMBL" id="JAHLPM010000002">
    <property type="protein sequence ID" value="MBU5437111.1"/>
    <property type="molecule type" value="Genomic_DNA"/>
</dbReference>
<evidence type="ECO:0000256" key="1">
    <source>
        <dbReference type="ARBA" id="ARBA00004651"/>
    </source>
</evidence>
<feature type="transmembrane region" description="Helical" evidence="6">
    <location>
        <begin position="151"/>
        <end position="174"/>
    </location>
</feature>
<evidence type="ECO:0000256" key="3">
    <source>
        <dbReference type="ARBA" id="ARBA00022692"/>
    </source>
</evidence>
<comment type="function">
    <text evidence="6">Catalyzes the transfer of a lysyl group from L-lysyl-tRNA(Lys) to membrane-bound phosphatidylglycerol (PG), which produces lysylphosphatidylglycerol (LPG), a major component of the bacterial membrane with a positive net charge. LPG synthesis contributes to bacterial virulence as it is involved in the resistance mechanism against cationic antimicrobial peptides (CAMP) produces by the host's immune system (defensins, cathelicidins) and by the competing microorganisms.</text>
</comment>
<comment type="catalytic activity">
    <reaction evidence="6">
        <text>L-lysyl-tRNA(Lys) + a 1,2-diacyl-sn-glycero-3-phospho-(1'-sn-glycerol) = a 1,2-diacyl-sn-glycero-3-phospho-1'-(3'-O-L-lysyl)-sn-glycerol + tRNA(Lys)</text>
        <dbReference type="Rhea" id="RHEA:10668"/>
        <dbReference type="Rhea" id="RHEA-COMP:9696"/>
        <dbReference type="Rhea" id="RHEA-COMP:9697"/>
        <dbReference type="ChEBI" id="CHEBI:64716"/>
        <dbReference type="ChEBI" id="CHEBI:75792"/>
        <dbReference type="ChEBI" id="CHEBI:78442"/>
        <dbReference type="ChEBI" id="CHEBI:78529"/>
        <dbReference type="EC" id="2.3.2.3"/>
    </reaction>
</comment>
<dbReference type="PANTHER" id="PTHR37693:SF1">
    <property type="entry name" value="INTEGRAL MEMBRANE PROTEIN"/>
    <property type="match status" value="1"/>
</dbReference>
<comment type="caution">
    <text evidence="7">The sequence shown here is derived from an EMBL/GenBank/DDBJ whole genome shotgun (WGS) entry which is preliminary data.</text>
</comment>
<keyword evidence="6" id="KW-0046">Antibiotic resistance</keyword>
<evidence type="ECO:0000313" key="8">
    <source>
        <dbReference type="Proteomes" id="UP000749471"/>
    </source>
</evidence>
<dbReference type="InterPro" id="IPR022791">
    <property type="entry name" value="L-PG_synthase/AglD"/>
</dbReference>
<dbReference type="Proteomes" id="UP000749471">
    <property type="component" value="Unassembled WGS sequence"/>
</dbReference>
<proteinExistence type="inferred from homology"/>
<comment type="similarity">
    <text evidence="6">Belongs to the LPG synthase family.</text>
</comment>
<keyword evidence="6" id="KW-0443">Lipid metabolism</keyword>
<dbReference type="NCBIfam" id="TIGR00374">
    <property type="entry name" value="flippase-like domain"/>
    <property type="match status" value="1"/>
</dbReference>